<reference evidence="2 4" key="3">
    <citation type="journal article" date="2024" name="Syst. Appl. Microbiol.">
        <title>Helicobacter cappadocius sp. nov., from lizards: The first psychrotrophic Helicobacter species.</title>
        <authorList>
            <person name="Aydin F."/>
            <person name="Tarhane S."/>
            <person name="Karakaya E."/>
            <person name="Abay S."/>
            <person name="Kayman T."/>
            <person name="Guran O."/>
            <person name="Bozkurt E."/>
            <person name="Uzum N."/>
            <person name="Avci A."/>
            <person name="Olgun K."/>
            <person name="Jablonski D."/>
            <person name="Guran C."/>
            <person name="Burcin Saticioglu I."/>
        </authorList>
    </citation>
    <scope>NUCLEOTIDE SEQUENCE [LARGE SCALE GENOMIC DNA]</scope>
    <source>
        <strain evidence="2">Faydin-H75</strain>
        <strain evidence="4">faydin-H76</strain>
    </source>
</reference>
<dbReference type="AlphaFoldDB" id="A0AA90STA5"/>
<keyword evidence="5" id="KW-1185">Reference proteome</keyword>
<accession>A0AA90STA5</accession>
<dbReference type="Proteomes" id="UP001177258">
    <property type="component" value="Unassembled WGS sequence"/>
</dbReference>
<evidence type="ECO:0000313" key="5">
    <source>
        <dbReference type="Proteomes" id="UP001240777"/>
    </source>
</evidence>
<dbReference type="EMBL" id="JAUYZK010000016">
    <property type="protein sequence ID" value="MDP2539779.1"/>
    <property type="molecule type" value="Genomic_DNA"/>
</dbReference>
<dbReference type="Gene3D" id="3.40.50.300">
    <property type="entry name" value="P-loop containing nucleotide triphosphate hydrolases"/>
    <property type="match status" value="1"/>
</dbReference>
<dbReference type="SUPFAM" id="SSF52540">
    <property type="entry name" value="P-loop containing nucleoside triphosphate hydrolases"/>
    <property type="match status" value="1"/>
</dbReference>
<dbReference type="EMBL" id="JAUPEV010000018">
    <property type="protein sequence ID" value="MDO7253924.1"/>
    <property type="molecule type" value="Genomic_DNA"/>
</dbReference>
<sequence length="229" mass="25935">MIITIANQKGGSGKSTLCLNLATKFLLEGKEIVVLDTDVQKSIETFVNIRVDKNIECFSLFNRTGNITDTIKQMIPKYENIIIDTKGEDSLESRKAMLISDLVIIPSTPSQLDIAVLDEMFERVGEIQSINEKLKACVLINRIPPIPYLKEKEAMKDFILENKATLDIELLESIISERISLKRCVSEGLSIFEYSDEKAKKEFSKLYEELCEKFLNLETSKTQSSLKIS</sequence>
<evidence type="ECO:0000259" key="1">
    <source>
        <dbReference type="Pfam" id="PF01656"/>
    </source>
</evidence>
<dbReference type="RefSeq" id="WP_305517763.1">
    <property type="nucleotide sequence ID" value="NZ_JAUPEV010000018.1"/>
</dbReference>
<protein>
    <submittedName>
        <fullName evidence="3">AAA family ATPase</fullName>
    </submittedName>
</protein>
<feature type="domain" description="CobQ/CobB/MinD/ParA nucleotide binding" evidence="1">
    <location>
        <begin position="3"/>
        <end position="190"/>
    </location>
</feature>
<comment type="caution">
    <text evidence="3">The sequence shown here is derived from an EMBL/GenBank/DDBJ whole genome shotgun (WGS) entry which is preliminary data.</text>
</comment>
<proteinExistence type="predicted"/>
<dbReference type="PIRSF" id="PIRSF009320">
    <property type="entry name" value="Nuc_binding_HP_1000"/>
    <property type="match status" value="1"/>
</dbReference>
<evidence type="ECO:0000313" key="2">
    <source>
        <dbReference type="EMBL" id="MDO7253924.1"/>
    </source>
</evidence>
<dbReference type="InterPro" id="IPR050678">
    <property type="entry name" value="DNA_Partitioning_ATPase"/>
</dbReference>
<dbReference type="InterPro" id="IPR002586">
    <property type="entry name" value="CobQ/CobB/MinD/ParA_Nub-bd_dom"/>
</dbReference>
<dbReference type="Pfam" id="PF01656">
    <property type="entry name" value="CbiA"/>
    <property type="match status" value="1"/>
</dbReference>
<evidence type="ECO:0000313" key="4">
    <source>
        <dbReference type="Proteomes" id="UP001177258"/>
    </source>
</evidence>
<dbReference type="InterPro" id="IPR027417">
    <property type="entry name" value="P-loop_NTPase"/>
</dbReference>
<gene>
    <name evidence="2" type="ORF">Q5I04_08405</name>
    <name evidence="3" type="ORF">Q5I06_08330</name>
</gene>
<reference evidence="2" key="2">
    <citation type="submission" date="2023-07" db="EMBL/GenBank/DDBJ databases">
        <authorList>
            <person name="Aydin F."/>
            <person name="Tarhane S."/>
            <person name="Saticioglu I.B."/>
            <person name="Karakaya E."/>
            <person name="Abay S."/>
            <person name="Guran O."/>
            <person name="Bozkurt E."/>
            <person name="Uzum N."/>
            <person name="Olgun K."/>
            <person name="Jablonski D."/>
        </authorList>
    </citation>
    <scope>NUCLEOTIDE SEQUENCE</scope>
    <source>
        <strain evidence="2">Faydin-H75</strain>
    </source>
</reference>
<evidence type="ECO:0000313" key="3">
    <source>
        <dbReference type="EMBL" id="MDP2539779.1"/>
    </source>
</evidence>
<dbReference type="CDD" id="cd02042">
    <property type="entry name" value="ParAB_family"/>
    <property type="match status" value="1"/>
</dbReference>
<dbReference type="Proteomes" id="UP001240777">
    <property type="component" value="Unassembled WGS sequence"/>
</dbReference>
<dbReference type="PANTHER" id="PTHR13696">
    <property type="entry name" value="P-LOOP CONTAINING NUCLEOSIDE TRIPHOSPHATE HYDROLASE"/>
    <property type="match status" value="1"/>
</dbReference>
<name>A0AA90STA5_9HELI</name>
<dbReference type="PANTHER" id="PTHR13696:SF96">
    <property type="entry name" value="COBQ_COBB_MIND_PARA NUCLEOTIDE BINDING DOMAIN-CONTAINING PROTEIN"/>
    <property type="match status" value="1"/>
</dbReference>
<reference evidence="3 5" key="1">
    <citation type="submission" date="2023-07" db="EMBL/GenBank/DDBJ databases">
        <title>Unpublished Manusciprt.</title>
        <authorList>
            <person name="Aydin F."/>
            <person name="Tarhane S."/>
            <person name="Saticioglu I.B."/>
            <person name="Karakaya E."/>
            <person name="Abay S."/>
            <person name="Guran O."/>
            <person name="Bozkurt E."/>
            <person name="Uzum N."/>
            <person name="Olgun K."/>
            <person name="Jablonski D."/>
        </authorList>
    </citation>
    <scope>NUCLEOTIDE SEQUENCE</scope>
    <source>
        <strain evidence="5">faydin-H75</strain>
        <strain evidence="3">Faydin-H76</strain>
    </source>
</reference>
<organism evidence="3 4">
    <name type="scientific">Helicobacter cappadocius</name>
    <dbReference type="NCBI Taxonomy" id="3063998"/>
    <lineage>
        <taxon>Bacteria</taxon>
        <taxon>Pseudomonadati</taxon>
        <taxon>Campylobacterota</taxon>
        <taxon>Epsilonproteobacteria</taxon>
        <taxon>Campylobacterales</taxon>
        <taxon>Helicobacteraceae</taxon>
        <taxon>Helicobacter</taxon>
    </lineage>
</organism>